<gene>
    <name evidence="2" type="ORF">JOF47_000290</name>
</gene>
<feature type="transmembrane region" description="Helical" evidence="1">
    <location>
        <begin position="54"/>
        <end position="75"/>
    </location>
</feature>
<keyword evidence="1" id="KW-0472">Membrane</keyword>
<name>A0ABS4X8H8_9MICC</name>
<dbReference type="SUPFAM" id="SSF103473">
    <property type="entry name" value="MFS general substrate transporter"/>
    <property type="match status" value="1"/>
</dbReference>
<dbReference type="InterPro" id="IPR009339">
    <property type="entry name" value="DUF998"/>
</dbReference>
<dbReference type="Pfam" id="PF06197">
    <property type="entry name" value="DUF998"/>
    <property type="match status" value="1"/>
</dbReference>
<feature type="transmembrane region" description="Helical" evidence="1">
    <location>
        <begin position="187"/>
        <end position="207"/>
    </location>
</feature>
<dbReference type="RefSeq" id="WP_209995486.1">
    <property type="nucleotide sequence ID" value="NZ_BAAAJY010000006.1"/>
</dbReference>
<dbReference type="EMBL" id="JAGIOF010000001">
    <property type="protein sequence ID" value="MBP2384779.1"/>
    <property type="molecule type" value="Genomic_DNA"/>
</dbReference>
<reference evidence="2 3" key="1">
    <citation type="submission" date="2021-03" db="EMBL/GenBank/DDBJ databases">
        <title>Sequencing the genomes of 1000 actinobacteria strains.</title>
        <authorList>
            <person name="Klenk H.-P."/>
        </authorList>
    </citation>
    <scope>NUCLEOTIDE SEQUENCE [LARGE SCALE GENOMIC DNA]</scope>
    <source>
        <strain evidence="2 3">DSM 15797</strain>
    </source>
</reference>
<evidence type="ECO:0000313" key="3">
    <source>
        <dbReference type="Proteomes" id="UP001296993"/>
    </source>
</evidence>
<organism evidence="2 3">
    <name type="scientific">Paeniglutamicibacter kerguelensis</name>
    <dbReference type="NCBI Taxonomy" id="254788"/>
    <lineage>
        <taxon>Bacteria</taxon>
        <taxon>Bacillati</taxon>
        <taxon>Actinomycetota</taxon>
        <taxon>Actinomycetes</taxon>
        <taxon>Micrococcales</taxon>
        <taxon>Micrococcaceae</taxon>
        <taxon>Paeniglutamicibacter</taxon>
    </lineage>
</organism>
<evidence type="ECO:0000313" key="2">
    <source>
        <dbReference type="EMBL" id="MBP2384779.1"/>
    </source>
</evidence>
<feature type="transmembrane region" description="Helical" evidence="1">
    <location>
        <begin position="117"/>
        <end position="144"/>
    </location>
</feature>
<proteinExistence type="predicted"/>
<keyword evidence="3" id="KW-1185">Reference proteome</keyword>
<keyword evidence="1" id="KW-1133">Transmembrane helix</keyword>
<protein>
    <submittedName>
        <fullName evidence="2">MFS family permease</fullName>
    </submittedName>
</protein>
<feature type="transmembrane region" description="Helical" evidence="1">
    <location>
        <begin position="156"/>
        <end position="181"/>
    </location>
</feature>
<accession>A0ABS4X8H8</accession>
<dbReference type="InterPro" id="IPR036259">
    <property type="entry name" value="MFS_trans_sf"/>
</dbReference>
<evidence type="ECO:0000256" key="1">
    <source>
        <dbReference type="SAM" id="Phobius"/>
    </source>
</evidence>
<feature type="transmembrane region" description="Helical" evidence="1">
    <location>
        <begin position="87"/>
        <end position="105"/>
    </location>
</feature>
<keyword evidence="1" id="KW-0812">Transmembrane</keyword>
<dbReference type="Proteomes" id="UP001296993">
    <property type="component" value="Unassembled WGS sequence"/>
</dbReference>
<feature type="transmembrane region" description="Helical" evidence="1">
    <location>
        <begin position="12"/>
        <end position="34"/>
    </location>
</feature>
<comment type="caution">
    <text evidence="2">The sequence shown here is derived from an EMBL/GenBank/DDBJ whole genome shotgun (WGS) entry which is preliminary data.</text>
</comment>
<sequence>MMPQTPDNARRRFATAAMAGVAIYVLVDVVLQFLPPHYSVVSDAESNLAVGPFGWIMNLNFLGRAVTTLCAIAAINRVGPVTGLRRTGAVLMAAGGLCSAILAFFPTDVAEGPGIPAATMVGIVHLYVAGLGFLAALAGILTLTRWMRSSTELATAYPAAFTLAAITAVGLASLGLTAAIGPDLLGLAERVCLAGVLGWVLLVCAAIRKLPLQPGPWPRYRRGPTAEPPRPA</sequence>